<keyword evidence="1" id="KW-0732">Signal</keyword>
<comment type="caution">
    <text evidence="2">The sequence shown here is derived from an EMBL/GenBank/DDBJ whole genome shotgun (WGS) entry which is preliminary data.</text>
</comment>
<evidence type="ECO:0000313" key="3">
    <source>
        <dbReference type="Proteomes" id="UP000886653"/>
    </source>
</evidence>
<dbReference type="Proteomes" id="UP000886653">
    <property type="component" value="Unassembled WGS sequence"/>
</dbReference>
<reference evidence="2" key="1">
    <citation type="submission" date="2013-11" db="EMBL/GenBank/DDBJ databases">
        <title>Genome sequence of the fusiform rust pathogen reveals effectors for host alternation and coevolution with pine.</title>
        <authorList>
            <consortium name="DOE Joint Genome Institute"/>
            <person name="Smith K."/>
            <person name="Pendleton A."/>
            <person name="Kubisiak T."/>
            <person name="Anderson C."/>
            <person name="Salamov A."/>
            <person name="Aerts A."/>
            <person name="Riley R."/>
            <person name="Clum A."/>
            <person name="Lindquist E."/>
            <person name="Ence D."/>
            <person name="Campbell M."/>
            <person name="Kronenberg Z."/>
            <person name="Feau N."/>
            <person name="Dhillon B."/>
            <person name="Hamelin R."/>
            <person name="Burleigh J."/>
            <person name="Smith J."/>
            <person name="Yandell M."/>
            <person name="Nelson C."/>
            <person name="Grigoriev I."/>
            <person name="Davis J."/>
        </authorList>
    </citation>
    <scope>NUCLEOTIDE SEQUENCE</scope>
    <source>
        <strain evidence="2">G11</strain>
    </source>
</reference>
<feature type="chain" id="PRO_5040414796" description="Secreted protein" evidence="1">
    <location>
        <begin position="19"/>
        <end position="552"/>
    </location>
</feature>
<dbReference type="OrthoDB" id="2500432at2759"/>
<name>A0A9P6TI57_9BASI</name>
<protein>
    <recommendedName>
        <fullName evidence="4">Secreted protein</fullName>
    </recommendedName>
</protein>
<dbReference type="AlphaFoldDB" id="A0A9P6TI57"/>
<dbReference type="EMBL" id="MU167208">
    <property type="protein sequence ID" value="KAG0152425.1"/>
    <property type="molecule type" value="Genomic_DNA"/>
</dbReference>
<evidence type="ECO:0008006" key="4">
    <source>
        <dbReference type="Google" id="ProtNLM"/>
    </source>
</evidence>
<organism evidence="2 3">
    <name type="scientific">Cronartium quercuum f. sp. fusiforme G11</name>
    <dbReference type="NCBI Taxonomy" id="708437"/>
    <lineage>
        <taxon>Eukaryota</taxon>
        <taxon>Fungi</taxon>
        <taxon>Dikarya</taxon>
        <taxon>Basidiomycota</taxon>
        <taxon>Pucciniomycotina</taxon>
        <taxon>Pucciniomycetes</taxon>
        <taxon>Pucciniales</taxon>
        <taxon>Coleosporiaceae</taxon>
        <taxon>Cronartium</taxon>
    </lineage>
</organism>
<accession>A0A9P6TI57</accession>
<feature type="signal peptide" evidence="1">
    <location>
        <begin position="1"/>
        <end position="18"/>
    </location>
</feature>
<evidence type="ECO:0000313" key="2">
    <source>
        <dbReference type="EMBL" id="KAG0152425.1"/>
    </source>
</evidence>
<evidence type="ECO:0000256" key="1">
    <source>
        <dbReference type="SAM" id="SignalP"/>
    </source>
</evidence>
<proteinExistence type="predicted"/>
<gene>
    <name evidence="2" type="ORF">CROQUDRAFT_55778</name>
</gene>
<sequence>MRTELISLILCTVGLASAQRFLQPRQNAAQLANQPTYTITGSGPATVSGIPTNTATSGEKAVTVQIKSDAHAAIEAFGQAMTGAAGNSTTQSSKETAQLFQTLVKGALSYPLNQNIGGSATPSQDRLNAMAAAINTTLNSIQDTATKILSSSQGALHFNDLKECIGGLVQQGGLHDGESCVVNGMSVTGVSNLMSSVLKTFGDNGIPQAILKETSKALDPTFTAVLPGEKKFYDSVNNAITSVQASISGQLVAALNDAQNCFQDAMTSASAYPDKMAATQKCMRSPTGKSVYTDLKTLYLSVTNQFVGYLTPNVLDSVHTIADSYLNKTSQTDDQKYFSNAIASTTSSIVASNAGNQVTYAYKLADCLDTLVGTTDPSSASNIAATHNCLKKPDGPAASVKQIVYGYIQQIYGVLPASLASKIEATGVKNLDPKDPNYASKVEALHQTFLKTNVGPEYVTCYEAFVDCLFDSSTGALENPGNTHRTCLLGNSCKTTPDGQKNLAVPIGRRALSTHHISARKAPQQVHVVRRYSSTPKHHYLLESFASTMKSL</sequence>
<keyword evidence="3" id="KW-1185">Reference proteome</keyword>